<protein>
    <submittedName>
        <fullName evidence="2">Type II toxin-antitoxin system RelE/ParE family toxin</fullName>
    </submittedName>
</protein>
<name>A0A3G6MZA4_9FLAO</name>
<keyword evidence="1" id="KW-1277">Toxin-antitoxin system</keyword>
<organism evidence="2 3">
    <name type="scientific">Chryseobacterium indoltheticum</name>
    <dbReference type="NCBI Taxonomy" id="254"/>
    <lineage>
        <taxon>Bacteria</taxon>
        <taxon>Pseudomonadati</taxon>
        <taxon>Bacteroidota</taxon>
        <taxon>Flavobacteriia</taxon>
        <taxon>Flavobacteriales</taxon>
        <taxon>Weeksellaceae</taxon>
        <taxon>Chryseobacterium group</taxon>
        <taxon>Chryseobacterium</taxon>
    </lineage>
</organism>
<dbReference type="Pfam" id="PF05016">
    <property type="entry name" value="ParE_toxin"/>
    <property type="match status" value="1"/>
</dbReference>
<accession>A0A3G6MZA4</accession>
<evidence type="ECO:0000313" key="2">
    <source>
        <dbReference type="EMBL" id="AZA61100.1"/>
    </source>
</evidence>
<dbReference type="InterPro" id="IPR007712">
    <property type="entry name" value="RelE/ParE_toxin"/>
</dbReference>
<dbReference type="Proteomes" id="UP000269076">
    <property type="component" value="Chromosome"/>
</dbReference>
<sequence>MWKVVTKLIYNHFVKIDLQEINNWYRKIDKKLGDNFVKEFRYKINFIKENPLSCELKYDENRIVFFKKFPYGIHYSYNEEKNLIEIYSVFHTSRNPELWKDRK</sequence>
<proteinExistence type="predicted"/>
<dbReference type="EMBL" id="CP033928">
    <property type="protein sequence ID" value="AZA61100.1"/>
    <property type="molecule type" value="Genomic_DNA"/>
</dbReference>
<dbReference type="AlphaFoldDB" id="A0A3G6MZA4"/>
<evidence type="ECO:0000313" key="3">
    <source>
        <dbReference type="Proteomes" id="UP000269076"/>
    </source>
</evidence>
<evidence type="ECO:0000256" key="1">
    <source>
        <dbReference type="ARBA" id="ARBA00022649"/>
    </source>
</evidence>
<dbReference type="Gene3D" id="3.30.2310.20">
    <property type="entry name" value="RelE-like"/>
    <property type="match status" value="1"/>
</dbReference>
<dbReference type="InterPro" id="IPR035093">
    <property type="entry name" value="RelE/ParE_toxin_dom_sf"/>
</dbReference>
<reference evidence="2 3" key="1">
    <citation type="submission" date="2018-11" db="EMBL/GenBank/DDBJ databases">
        <title>Proposal to divide the Flavobacteriaceae and reorganize its genera based on Amino Acid Identity values calculated from whole genome sequences.</title>
        <authorList>
            <person name="Nicholson A.C."/>
            <person name="Gulvik C.A."/>
            <person name="Whitney A.M."/>
            <person name="Humrighouse B.W."/>
            <person name="Bell M."/>
            <person name="Holmes B."/>
            <person name="Steigerwalt A."/>
            <person name="Villarma A."/>
            <person name="Sheth M."/>
            <person name="Batra D."/>
            <person name="Pryor J."/>
            <person name="Bernardet J.-F."/>
            <person name="Hugo C."/>
            <person name="Kampfer P."/>
            <person name="Newman J."/>
            <person name="Mcquiston J.R."/>
        </authorList>
    </citation>
    <scope>NUCLEOTIDE SEQUENCE [LARGE SCALE GENOMIC DNA]</scope>
    <source>
        <strain evidence="2 3">G0211</strain>
    </source>
</reference>
<gene>
    <name evidence="2" type="ORF">EG340_08590</name>
</gene>